<dbReference type="RefSeq" id="WP_123877993.1">
    <property type="nucleotide sequence ID" value="NZ_RPFZ01000001.1"/>
</dbReference>
<gene>
    <name evidence="2" type="ORF">EG799_01685</name>
</gene>
<proteinExistence type="predicted"/>
<comment type="caution">
    <text evidence="2">The sequence shown here is derived from an EMBL/GenBank/DDBJ whole genome shotgun (WGS) entry which is preliminary data.</text>
</comment>
<reference evidence="2 3" key="1">
    <citation type="submission" date="2018-11" db="EMBL/GenBank/DDBJ databases">
        <title>Erythrobacter spongiae sp. nov., isolated from a marine sponge.</title>
        <authorList>
            <person name="Zhuang L."/>
            <person name="Luo L."/>
        </authorList>
    </citation>
    <scope>NUCLEOTIDE SEQUENCE [LARGE SCALE GENOMIC DNA]</scope>
    <source>
        <strain evidence="2 3">HN-E23</strain>
    </source>
</reference>
<organism evidence="2 3">
    <name type="scientific">Aurantiacibacter spongiae</name>
    <dbReference type="NCBI Taxonomy" id="2488860"/>
    <lineage>
        <taxon>Bacteria</taxon>
        <taxon>Pseudomonadati</taxon>
        <taxon>Pseudomonadota</taxon>
        <taxon>Alphaproteobacteria</taxon>
        <taxon>Sphingomonadales</taxon>
        <taxon>Erythrobacteraceae</taxon>
        <taxon>Aurantiacibacter</taxon>
    </lineage>
</organism>
<feature type="region of interest" description="Disordered" evidence="1">
    <location>
        <begin position="62"/>
        <end position="93"/>
    </location>
</feature>
<protein>
    <submittedName>
        <fullName evidence="2">Uncharacterized protein</fullName>
    </submittedName>
</protein>
<accession>A0A3N5DFQ7</accession>
<keyword evidence="3" id="KW-1185">Reference proteome</keyword>
<evidence type="ECO:0000313" key="2">
    <source>
        <dbReference type="EMBL" id="RPF70482.1"/>
    </source>
</evidence>
<dbReference type="AlphaFoldDB" id="A0A3N5DFQ7"/>
<evidence type="ECO:0000256" key="1">
    <source>
        <dbReference type="SAM" id="MobiDB-lite"/>
    </source>
</evidence>
<dbReference type="Proteomes" id="UP000275232">
    <property type="component" value="Unassembled WGS sequence"/>
</dbReference>
<name>A0A3N5DFQ7_9SPHN</name>
<dbReference type="EMBL" id="RPFZ01000001">
    <property type="protein sequence ID" value="RPF70482.1"/>
    <property type="molecule type" value="Genomic_DNA"/>
</dbReference>
<dbReference type="OrthoDB" id="7509131at2"/>
<feature type="compositionally biased region" description="Gly residues" evidence="1">
    <location>
        <begin position="76"/>
        <end position="86"/>
    </location>
</feature>
<evidence type="ECO:0000313" key="3">
    <source>
        <dbReference type="Proteomes" id="UP000275232"/>
    </source>
</evidence>
<sequence length="164" mass="17517">MAQISKPPIPLKMYKHFAVTTVAMTGMLAMFADGENRQAMEAHVEQHQEDVRIRKASAEITGPPRLALAEPEPVGSFGGTEGGGDFGAPMIDVSPSGSSIGRADYARAAGSMPGYSQDFLDTLSEEELASLLADMRRAGLTDAGDIRRAARMMERSSARRSGSR</sequence>